<dbReference type="NCBIfam" id="NF004127">
    <property type="entry name" value="PRK05617.1"/>
    <property type="match status" value="1"/>
</dbReference>
<comment type="pathway">
    <text evidence="2">Amino-acid degradation; L-valine degradation.</text>
</comment>
<feature type="domain" description="Enoyl-CoA hydratase/isomerase" evidence="3">
    <location>
        <begin position="628"/>
        <end position="818"/>
    </location>
</feature>
<keyword evidence="1 2" id="KW-0378">Hydrolase</keyword>
<comment type="function">
    <text evidence="2">Hydrolyzes 3-hydroxyisobutyryl-CoA (HIBYL-CoA), a saline catabolite. Has high activity toward isobutyryl-CoA. Could be an isobutyryl-CoA dehydrogenase that functions in valine catabolism.</text>
</comment>
<organism evidence="4 5">
    <name type="scientific">Brassica campestris</name>
    <name type="common">Field mustard</name>
    <dbReference type="NCBI Taxonomy" id="3711"/>
    <lineage>
        <taxon>Eukaryota</taxon>
        <taxon>Viridiplantae</taxon>
        <taxon>Streptophyta</taxon>
        <taxon>Embryophyta</taxon>
        <taxon>Tracheophyta</taxon>
        <taxon>Spermatophyta</taxon>
        <taxon>Magnoliopsida</taxon>
        <taxon>eudicotyledons</taxon>
        <taxon>Gunneridae</taxon>
        <taxon>Pentapetalae</taxon>
        <taxon>rosids</taxon>
        <taxon>malvids</taxon>
        <taxon>Brassicales</taxon>
        <taxon>Brassicaceae</taxon>
        <taxon>Brassiceae</taxon>
        <taxon>Brassica</taxon>
    </lineage>
</organism>
<evidence type="ECO:0000313" key="4">
    <source>
        <dbReference type="EMBL" id="CAG7900177.1"/>
    </source>
</evidence>
<evidence type="ECO:0000256" key="1">
    <source>
        <dbReference type="ARBA" id="ARBA00022801"/>
    </source>
</evidence>
<protein>
    <recommendedName>
        <fullName evidence="2">3-hydroxyisobutyryl-CoA hydrolase</fullName>
        <shortName evidence="2">HIB-CoA hydrolase</shortName>
        <shortName evidence="2">HIBYL-CoA-H</shortName>
        <ecNumber evidence="2">3.1.2.4</ecNumber>
    </recommendedName>
    <alternativeName>
        <fullName evidence="2">3-hydroxyisobutyryl-coenzyme A hydrolase</fullName>
    </alternativeName>
</protein>
<dbReference type="Gene3D" id="3.90.226.10">
    <property type="entry name" value="2-enoyl-CoA Hydratase, Chain A, domain 1"/>
    <property type="match status" value="3"/>
</dbReference>
<comment type="catalytic activity">
    <reaction evidence="2">
        <text>3-hydroxy-2-methylpropanoyl-CoA + H2O = 3-hydroxy-2-methylpropanoate + CoA + H(+)</text>
        <dbReference type="Rhea" id="RHEA:20888"/>
        <dbReference type="ChEBI" id="CHEBI:11805"/>
        <dbReference type="ChEBI" id="CHEBI:15377"/>
        <dbReference type="ChEBI" id="CHEBI:15378"/>
        <dbReference type="ChEBI" id="CHEBI:57287"/>
        <dbReference type="ChEBI" id="CHEBI:57340"/>
        <dbReference type="EC" id="3.1.2.4"/>
    </reaction>
</comment>
<dbReference type="CDD" id="cd06558">
    <property type="entry name" value="crotonase-like"/>
    <property type="match status" value="1"/>
</dbReference>
<dbReference type="EMBL" id="LS974624">
    <property type="protein sequence ID" value="CAG7900177.1"/>
    <property type="molecule type" value="Genomic_DNA"/>
</dbReference>
<feature type="domain" description="Enoyl-CoA hydratase/isomerase" evidence="3">
    <location>
        <begin position="22"/>
        <end position="354"/>
    </location>
</feature>
<proteinExistence type="inferred from homology"/>
<dbReference type="SUPFAM" id="SSF52096">
    <property type="entry name" value="ClpP/crotonase"/>
    <property type="match status" value="3"/>
</dbReference>
<dbReference type="GO" id="GO:0003860">
    <property type="term" value="F:3-hydroxyisobutyryl-CoA hydrolase activity"/>
    <property type="evidence" value="ECO:0007669"/>
    <property type="project" value="UniProtKB-UniRule"/>
</dbReference>
<dbReference type="Pfam" id="PF16113">
    <property type="entry name" value="ECH_2"/>
    <property type="match status" value="3"/>
</dbReference>
<comment type="similarity">
    <text evidence="2">Belongs to the enoyl-CoA hydratase/isomerase family.</text>
</comment>
<sequence length="852" mass="95242">MAKEGRNIIDEQVVVGEEKGFVRLATLNRPRQLNVISSEVVLKLAEYLETWEKDDKTKLILIKGAGRAFSAGGDLKMFYDGRESRDSCLEVVYRMYWLCYHIHTYKKTQVSLVNGISMGGGASLMVPMKFSVVTEKTVFATPEASIGFHTDCGFSYIHSRLPGHLGEFLALTGARLNGKELVAIGMATHFVPSAKLADLEERLVGLDSGEMDVVRSTVEEFSEKVDLDKDSILNKQTIIDECFSKESVKQIIQAFEAEGSKEGNEWITPVIKGLKRSSPTGLKITLRSIREGRKQTLGDCLKKEFRITVNILRSTISPDVYEGIRALTIDKDNSPKWSPATLDEVAEEKINLVFEPLEGDLELHIPETEENRFCITDVRNEVLCCDRENCDNIITSAGEFLALTGTRLNGKELVAVGMATHFVPSAKLVDLVARLWSLDSGDMDVVRSTIEEFSEKVELDKDSILNKLSIIDKCCSKESVKQIIQEFEAEGSKEGNEWVTPIMGFLKQSSPTGLKINLRSIREGRKQTLAECLKKEFRVSVNILRGTISNDAYEGARALTIDKDNRPGWNPATLDEVDDEKINLVFLPLEDDIELRIPETEDNRSCITDVRNEVLCCDRENCDNIITSAGEFLALTGTRLNGKELVAVGMATHFVPSAKLVDLVARLWSLDSGDMDVVRSTIEEFSEKVELDKDSILNKLSIIDKCCSKESVKQIIQEFEAEGSKEGNEWVTPIMGFLKQSSPTGLKINLRSIREGRKQTLAECLKKEFRVSVNILRGTISNDAYEGARALTIDKDNRPGWNPATLDEVDDEKINLVFLPLEDDIELRIPETEDNRSVLRANINFLVALRSS</sequence>
<dbReference type="GO" id="GO:0006574">
    <property type="term" value="P:L-valine catabolic process"/>
    <property type="evidence" value="ECO:0007669"/>
    <property type="project" value="UniProtKB-UniRule"/>
</dbReference>
<evidence type="ECO:0000256" key="2">
    <source>
        <dbReference type="RuleBase" id="RU369070"/>
    </source>
</evidence>
<accession>A0A8D9M7A7</accession>
<evidence type="ECO:0000259" key="3">
    <source>
        <dbReference type="Pfam" id="PF16113"/>
    </source>
</evidence>
<feature type="domain" description="Enoyl-CoA hydratase/isomerase" evidence="3">
    <location>
        <begin position="396"/>
        <end position="586"/>
    </location>
</feature>
<reference evidence="4 5" key="1">
    <citation type="submission" date="2021-07" db="EMBL/GenBank/DDBJ databases">
        <authorList>
            <consortium name="Genoscope - CEA"/>
            <person name="William W."/>
        </authorList>
    </citation>
    <scope>NUCLEOTIDE SEQUENCE [LARGE SCALE GENOMIC DNA]</scope>
</reference>
<dbReference type="PANTHER" id="PTHR43176:SF2">
    <property type="entry name" value="3-HYDROXYISOBUTYRYL-COA HYDROLASE-LIKE PROTEIN 5"/>
    <property type="match status" value="1"/>
</dbReference>
<dbReference type="Gramene" id="A08p38430.2_BraZ1">
    <property type="protein sequence ID" value="A08p38430.2_BraZ1.CDS"/>
    <property type="gene ID" value="A08g38430.2_BraZ1"/>
</dbReference>
<name>A0A8D9M7A7_BRACM</name>
<dbReference type="InterPro" id="IPR029045">
    <property type="entry name" value="ClpP/crotonase-like_dom_sf"/>
</dbReference>
<dbReference type="FunFam" id="3.90.226.10:FF:000027">
    <property type="entry name" value="Probable 3-hydroxyisobutyryl-CoA hydrolase 2"/>
    <property type="match status" value="1"/>
</dbReference>
<dbReference type="Proteomes" id="UP000694005">
    <property type="component" value="Chromosome A08"/>
</dbReference>
<gene>
    <name evidence="4" type="ORF">BRAPAZ1V2_A08P38430.2</name>
</gene>
<dbReference type="InterPro" id="IPR032259">
    <property type="entry name" value="HIBYL-CoA-H"/>
</dbReference>
<dbReference type="AlphaFoldDB" id="A0A8D9M7A7"/>
<dbReference type="InterPro" id="IPR045004">
    <property type="entry name" value="ECH_dom"/>
</dbReference>
<dbReference type="PANTHER" id="PTHR43176">
    <property type="entry name" value="3-HYDROXYISOBUTYRYL-COA HYDROLASE-RELATED"/>
    <property type="match status" value="1"/>
</dbReference>
<evidence type="ECO:0000313" key="5">
    <source>
        <dbReference type="Proteomes" id="UP000694005"/>
    </source>
</evidence>
<dbReference type="EC" id="3.1.2.4" evidence="2"/>